<sequence length="377" mass="41174">MSKTDPRELKYLGLSRALEEDIKTGTWPDGRMPSLRELAEEHGVSVVTISRAVQVLRDKGLIGRTDNSGCYLAGSGGHEVGQYAICLRVTAGRWQRYAGAILRIGFDAVQATREAEFREPFDWDSGPRPEVIRDQVRRAAAAGLAGVFFLPSRVSAEEARADEIFLDACDAARLPVVLIERNLYGRYRPLTRDLVSVDDFDGAVQCTRHLFDLGRKRVAVVVASACSSHDDRLAGYLHVLHTTAAAGTHPGLRADPLVVQLPPDLAPKESDRWLADRLLAANADGVFCYQDSVAVGLMVELLARGVRVPQDVAVAGFENLPIGNLFTVGVTTYAYPAAELVRSGMRAMRQRADHPATPPTHSRIRGELIVRESTQPG</sequence>
<dbReference type="SUPFAM" id="SSF46785">
    <property type="entry name" value="Winged helix' DNA-binding domain"/>
    <property type="match status" value="1"/>
</dbReference>
<keyword evidence="2" id="KW-0238">DNA-binding</keyword>
<evidence type="ECO:0000256" key="2">
    <source>
        <dbReference type="ARBA" id="ARBA00023125"/>
    </source>
</evidence>
<dbReference type="SMART" id="SM00345">
    <property type="entry name" value="HTH_GNTR"/>
    <property type="match status" value="1"/>
</dbReference>
<dbReference type="Proteomes" id="UP000503447">
    <property type="component" value="Chromosome"/>
</dbReference>
<accession>A0A6M5Z2L1</accession>
<evidence type="ECO:0000256" key="3">
    <source>
        <dbReference type="ARBA" id="ARBA00023163"/>
    </source>
</evidence>
<dbReference type="PANTHER" id="PTHR30146:SF109">
    <property type="entry name" value="HTH-TYPE TRANSCRIPTIONAL REGULATOR GALS"/>
    <property type="match status" value="1"/>
</dbReference>
<keyword evidence="1" id="KW-0805">Transcription regulation</keyword>
<reference evidence="6" key="1">
    <citation type="submission" date="2020-05" db="EMBL/GenBank/DDBJ databases">
        <title>Frigoriglobus tundricola gen. nov., sp. nov., a psychrotolerant cellulolytic planctomycete of the family Gemmataceae with two divergent copies of 16S rRNA gene.</title>
        <authorList>
            <person name="Kulichevskaya I.S."/>
            <person name="Ivanova A.A."/>
            <person name="Naumoff D.G."/>
            <person name="Beletsky A.V."/>
            <person name="Rijpstra W.I.C."/>
            <person name="Sinninghe Damste J.S."/>
            <person name="Mardanov A.V."/>
            <person name="Ravin N.V."/>
            <person name="Dedysh S.N."/>
        </authorList>
    </citation>
    <scope>NUCLEOTIDE SEQUENCE [LARGE SCALE GENOMIC DNA]</scope>
    <source>
        <strain evidence="6">PL17</strain>
    </source>
</reference>
<dbReference type="CDD" id="cd06267">
    <property type="entry name" value="PBP1_LacI_sugar_binding-like"/>
    <property type="match status" value="1"/>
</dbReference>
<proteinExistence type="predicted"/>
<dbReference type="RefSeq" id="WP_171474836.1">
    <property type="nucleotide sequence ID" value="NZ_CP053452.2"/>
</dbReference>
<dbReference type="Pfam" id="PF13377">
    <property type="entry name" value="Peripla_BP_3"/>
    <property type="match status" value="1"/>
</dbReference>
<dbReference type="InterPro" id="IPR028082">
    <property type="entry name" value="Peripla_BP_I"/>
</dbReference>
<dbReference type="InterPro" id="IPR000524">
    <property type="entry name" value="Tscrpt_reg_HTH_GntR"/>
</dbReference>
<dbReference type="GO" id="GO:0000976">
    <property type="term" value="F:transcription cis-regulatory region binding"/>
    <property type="evidence" value="ECO:0007669"/>
    <property type="project" value="TreeGrafter"/>
</dbReference>
<dbReference type="InterPro" id="IPR036388">
    <property type="entry name" value="WH-like_DNA-bd_sf"/>
</dbReference>
<dbReference type="InterPro" id="IPR046335">
    <property type="entry name" value="LacI/GalR-like_sensor"/>
</dbReference>
<name>A0A6M5Z2L1_9BACT</name>
<dbReference type="PROSITE" id="PS50949">
    <property type="entry name" value="HTH_GNTR"/>
    <property type="match status" value="1"/>
</dbReference>
<dbReference type="Gene3D" id="1.10.10.10">
    <property type="entry name" value="Winged helix-like DNA-binding domain superfamily/Winged helix DNA-binding domain"/>
    <property type="match status" value="1"/>
</dbReference>
<protein>
    <submittedName>
        <fullName evidence="5">Transcriptional regulator, LacI family</fullName>
    </submittedName>
</protein>
<evidence type="ECO:0000313" key="6">
    <source>
        <dbReference type="Proteomes" id="UP000503447"/>
    </source>
</evidence>
<evidence type="ECO:0000256" key="1">
    <source>
        <dbReference type="ARBA" id="ARBA00023015"/>
    </source>
</evidence>
<dbReference type="EMBL" id="CP053452">
    <property type="protein sequence ID" value="QJW99974.1"/>
    <property type="molecule type" value="Genomic_DNA"/>
</dbReference>
<evidence type="ECO:0000313" key="5">
    <source>
        <dbReference type="EMBL" id="QJW99974.1"/>
    </source>
</evidence>
<dbReference type="PANTHER" id="PTHR30146">
    <property type="entry name" value="LACI-RELATED TRANSCRIPTIONAL REPRESSOR"/>
    <property type="match status" value="1"/>
</dbReference>
<dbReference type="CDD" id="cd07377">
    <property type="entry name" value="WHTH_GntR"/>
    <property type="match status" value="1"/>
</dbReference>
<dbReference type="Gene3D" id="3.40.50.2300">
    <property type="match status" value="2"/>
</dbReference>
<dbReference type="Pfam" id="PF00392">
    <property type="entry name" value="GntR"/>
    <property type="match status" value="1"/>
</dbReference>
<dbReference type="GO" id="GO:0003700">
    <property type="term" value="F:DNA-binding transcription factor activity"/>
    <property type="evidence" value="ECO:0007669"/>
    <property type="project" value="InterPro"/>
</dbReference>
<dbReference type="AlphaFoldDB" id="A0A6M5Z2L1"/>
<dbReference type="InterPro" id="IPR036390">
    <property type="entry name" value="WH_DNA-bd_sf"/>
</dbReference>
<keyword evidence="6" id="KW-1185">Reference proteome</keyword>
<dbReference type="KEGG" id="ftj:FTUN_7597"/>
<evidence type="ECO:0000259" key="4">
    <source>
        <dbReference type="PROSITE" id="PS50949"/>
    </source>
</evidence>
<gene>
    <name evidence="5" type="ORF">FTUN_7597</name>
</gene>
<feature type="domain" description="HTH gntR-type" evidence="4">
    <location>
        <begin position="8"/>
        <end position="75"/>
    </location>
</feature>
<keyword evidence="3" id="KW-0804">Transcription</keyword>
<organism evidence="5 6">
    <name type="scientific">Frigoriglobus tundricola</name>
    <dbReference type="NCBI Taxonomy" id="2774151"/>
    <lineage>
        <taxon>Bacteria</taxon>
        <taxon>Pseudomonadati</taxon>
        <taxon>Planctomycetota</taxon>
        <taxon>Planctomycetia</taxon>
        <taxon>Gemmatales</taxon>
        <taxon>Gemmataceae</taxon>
        <taxon>Frigoriglobus</taxon>
    </lineage>
</organism>
<dbReference type="SUPFAM" id="SSF53822">
    <property type="entry name" value="Periplasmic binding protein-like I"/>
    <property type="match status" value="1"/>
</dbReference>